<proteinExistence type="predicted"/>
<gene>
    <name evidence="2" type="ORF">NDU88_000276</name>
</gene>
<comment type="caution">
    <text evidence="2">The sequence shown here is derived from an EMBL/GenBank/DDBJ whole genome shotgun (WGS) entry which is preliminary data.</text>
</comment>
<keyword evidence="3" id="KW-1185">Reference proteome</keyword>
<feature type="region of interest" description="Disordered" evidence="1">
    <location>
        <begin position="298"/>
        <end position="321"/>
    </location>
</feature>
<evidence type="ECO:0000313" key="3">
    <source>
        <dbReference type="Proteomes" id="UP001066276"/>
    </source>
</evidence>
<evidence type="ECO:0000256" key="1">
    <source>
        <dbReference type="SAM" id="MobiDB-lite"/>
    </source>
</evidence>
<organism evidence="2 3">
    <name type="scientific">Pleurodeles waltl</name>
    <name type="common">Iberian ribbed newt</name>
    <dbReference type="NCBI Taxonomy" id="8319"/>
    <lineage>
        <taxon>Eukaryota</taxon>
        <taxon>Metazoa</taxon>
        <taxon>Chordata</taxon>
        <taxon>Craniata</taxon>
        <taxon>Vertebrata</taxon>
        <taxon>Euteleostomi</taxon>
        <taxon>Amphibia</taxon>
        <taxon>Batrachia</taxon>
        <taxon>Caudata</taxon>
        <taxon>Salamandroidea</taxon>
        <taxon>Salamandridae</taxon>
        <taxon>Pleurodelinae</taxon>
        <taxon>Pleurodeles</taxon>
    </lineage>
</organism>
<dbReference type="Proteomes" id="UP001066276">
    <property type="component" value="Chromosome 3_2"/>
</dbReference>
<dbReference type="Gene3D" id="1.20.1270.70">
    <property type="entry name" value="Designed single chain three-helix bundle"/>
    <property type="match status" value="1"/>
</dbReference>
<dbReference type="EMBL" id="JANPWB010000006">
    <property type="protein sequence ID" value="KAJ1174985.1"/>
    <property type="molecule type" value="Genomic_DNA"/>
</dbReference>
<dbReference type="Gene3D" id="3.30.70.1820">
    <property type="entry name" value="L1 transposable element, RRM domain"/>
    <property type="match status" value="1"/>
</dbReference>
<evidence type="ECO:0000313" key="2">
    <source>
        <dbReference type="EMBL" id="KAJ1174985.1"/>
    </source>
</evidence>
<reference evidence="2" key="1">
    <citation type="journal article" date="2022" name="bioRxiv">
        <title>Sequencing and chromosome-scale assembly of the giantPleurodeles waltlgenome.</title>
        <authorList>
            <person name="Brown T."/>
            <person name="Elewa A."/>
            <person name="Iarovenko S."/>
            <person name="Subramanian E."/>
            <person name="Araus A.J."/>
            <person name="Petzold A."/>
            <person name="Susuki M."/>
            <person name="Suzuki K.-i.T."/>
            <person name="Hayashi T."/>
            <person name="Toyoda A."/>
            <person name="Oliveira C."/>
            <person name="Osipova E."/>
            <person name="Leigh N.D."/>
            <person name="Simon A."/>
            <person name="Yun M.H."/>
        </authorList>
    </citation>
    <scope>NUCLEOTIDE SEQUENCE</scope>
    <source>
        <strain evidence="2">20211129_DDA</strain>
        <tissue evidence="2">Liver</tissue>
    </source>
</reference>
<feature type="compositionally biased region" description="Low complexity" evidence="1">
    <location>
        <begin position="27"/>
        <end position="39"/>
    </location>
</feature>
<feature type="compositionally biased region" description="Polar residues" evidence="1">
    <location>
        <begin position="1"/>
        <end position="26"/>
    </location>
</feature>
<sequence>MPNGKPSGTHSRQLMFSEAITQSKPMTAQTATPGPTSSPTDPPTLEAIERILQEIASVERRLEAMDLKITDLTIISSSTRADIAGFKETADALDQRFTAVEDQMAALPDQETELRSLRAKVTDLEDRSRRNNIRLFGILERREGSDIKTFLQSLLPDLFGIEFSPPLELQRAHRIGPPHKANSDKPRPIIACFLRHEQARQVLSAAKTQGPASIEGHEIRVAADFSRLTNEKQKAFLVLRPQLKTLDIKYGLFEPARMWITHRVRDGGSGIHASLIIEEEKLALTPVHGEAPVELLAPARWRKQEPGAQEASKASTHDESL</sequence>
<dbReference type="AlphaFoldDB" id="A0AAV7TEF4"/>
<feature type="region of interest" description="Disordered" evidence="1">
    <location>
        <begin position="1"/>
        <end position="43"/>
    </location>
</feature>
<protein>
    <submittedName>
        <fullName evidence="2">Uncharacterized protein</fullName>
    </submittedName>
</protein>
<dbReference type="PANTHER" id="PTHR11505">
    <property type="entry name" value="L1 TRANSPOSABLE ELEMENT-RELATED"/>
    <property type="match status" value="1"/>
</dbReference>
<dbReference type="InterPro" id="IPR004244">
    <property type="entry name" value="Transposase_22"/>
</dbReference>
<name>A0AAV7TEF4_PLEWA</name>
<accession>A0AAV7TEF4</accession>